<feature type="region of interest" description="Disordered" evidence="4">
    <location>
        <begin position="61"/>
        <end position="111"/>
    </location>
</feature>
<dbReference type="InterPro" id="IPR009003">
    <property type="entry name" value="Peptidase_S1_PA"/>
</dbReference>
<protein>
    <submittedName>
        <fullName evidence="7">Serine protease</fullName>
    </submittedName>
</protein>
<sequence>MDHDQKPFDFLKESIKKKKWNKKDILARIALILGAGILFGAAAALIFAWVEPNAQTAIHGKMRPPKVDIPNDEDPSVAPQPEDSSSASNSSSVSSSSASSTSESQPTEEAKTDEIGLVEYKRLYKEMLDVAEKPKRAIVTVIGITNWMDYFNQNYENRQQISGLLVADNGQDLFILTEYRVVENVERIQVTFWDGSVIDATYLKHDPNTGLSILKVPRSELKQQTREGMEISPLGNSYGVSQGEPILAVGNPIGYSDSVAYGIITSVTNKISTIDTEYNLLTTDIMGSKEGSGVLVNLDGEIVGIIAQSYSSDDKNIITALAVSQIKPLIEKLSNNEQLNYIGIKGQDVTKEIADKIGIPKGVLVTTIQPDSPAMQSGIKEQDVIVKFNDDKITSLKQYHDSMDKCKPGQKVAITAMRRGAEGYGELPFEVTVGEN</sequence>
<dbReference type="Proteomes" id="UP000593601">
    <property type="component" value="Chromosome"/>
</dbReference>
<organism evidence="7 8">
    <name type="scientific">Blautia liquoris</name>
    <dbReference type="NCBI Taxonomy" id="2779518"/>
    <lineage>
        <taxon>Bacteria</taxon>
        <taxon>Bacillati</taxon>
        <taxon>Bacillota</taxon>
        <taxon>Clostridia</taxon>
        <taxon>Lachnospirales</taxon>
        <taxon>Lachnospiraceae</taxon>
        <taxon>Blautia</taxon>
    </lineage>
</organism>
<evidence type="ECO:0000256" key="1">
    <source>
        <dbReference type="ARBA" id="ARBA00010541"/>
    </source>
</evidence>
<evidence type="ECO:0000313" key="8">
    <source>
        <dbReference type="Proteomes" id="UP000593601"/>
    </source>
</evidence>
<dbReference type="SUPFAM" id="SSF50494">
    <property type="entry name" value="Trypsin-like serine proteases"/>
    <property type="match status" value="1"/>
</dbReference>
<accession>A0A7M2RL65</accession>
<dbReference type="SUPFAM" id="SSF50156">
    <property type="entry name" value="PDZ domain-like"/>
    <property type="match status" value="1"/>
</dbReference>
<evidence type="ECO:0000256" key="5">
    <source>
        <dbReference type="SAM" id="Phobius"/>
    </source>
</evidence>
<dbReference type="AlphaFoldDB" id="A0A7M2RL65"/>
<dbReference type="InterPro" id="IPR001478">
    <property type="entry name" value="PDZ"/>
</dbReference>
<keyword evidence="8" id="KW-1185">Reference proteome</keyword>
<dbReference type="InterPro" id="IPR001940">
    <property type="entry name" value="Peptidase_S1C"/>
</dbReference>
<keyword evidence="5" id="KW-1133">Transmembrane helix</keyword>
<evidence type="ECO:0000313" key="7">
    <source>
        <dbReference type="EMBL" id="QOV20297.1"/>
    </source>
</evidence>
<proteinExistence type="inferred from homology"/>
<feature type="compositionally biased region" description="Low complexity" evidence="4">
    <location>
        <begin position="84"/>
        <end position="104"/>
    </location>
</feature>
<dbReference type="Gene3D" id="2.30.42.10">
    <property type="match status" value="1"/>
</dbReference>
<evidence type="ECO:0000256" key="3">
    <source>
        <dbReference type="ARBA" id="ARBA00022801"/>
    </source>
</evidence>
<keyword evidence="5" id="KW-0472">Membrane</keyword>
<keyword evidence="5" id="KW-0812">Transmembrane</keyword>
<keyword evidence="2 7" id="KW-0645">Protease</keyword>
<reference evidence="7 8" key="1">
    <citation type="submission" date="2020-10" db="EMBL/GenBank/DDBJ databases">
        <title>Blautia liquoris sp.nov., isolated from the mud in a fermentation cellar used for the production of Chinese strong-flavoured liquor.</title>
        <authorList>
            <person name="Lu L."/>
        </authorList>
    </citation>
    <scope>NUCLEOTIDE SEQUENCE [LARGE SCALE GENOMIC DNA]</scope>
    <source>
        <strain evidence="7 8">LZLJ-3</strain>
    </source>
</reference>
<evidence type="ECO:0000256" key="4">
    <source>
        <dbReference type="SAM" id="MobiDB-lite"/>
    </source>
</evidence>
<dbReference type="PANTHER" id="PTHR22939:SF129">
    <property type="entry name" value="SERINE PROTEASE HTRA2, MITOCHONDRIAL"/>
    <property type="match status" value="1"/>
</dbReference>
<dbReference type="RefSeq" id="WP_193736617.1">
    <property type="nucleotide sequence ID" value="NZ_CP063304.1"/>
</dbReference>
<dbReference type="EMBL" id="CP063304">
    <property type="protein sequence ID" value="QOV20297.1"/>
    <property type="molecule type" value="Genomic_DNA"/>
</dbReference>
<dbReference type="GO" id="GO:0004252">
    <property type="term" value="F:serine-type endopeptidase activity"/>
    <property type="evidence" value="ECO:0007669"/>
    <property type="project" value="InterPro"/>
</dbReference>
<dbReference type="GO" id="GO:0006508">
    <property type="term" value="P:proteolysis"/>
    <property type="evidence" value="ECO:0007669"/>
    <property type="project" value="UniProtKB-KW"/>
</dbReference>
<name>A0A7M2RL65_9FIRM</name>
<dbReference type="PANTHER" id="PTHR22939">
    <property type="entry name" value="SERINE PROTEASE FAMILY S1C HTRA-RELATED"/>
    <property type="match status" value="1"/>
</dbReference>
<dbReference type="Pfam" id="PF13365">
    <property type="entry name" value="Trypsin_2"/>
    <property type="match status" value="1"/>
</dbReference>
<evidence type="ECO:0000259" key="6">
    <source>
        <dbReference type="SMART" id="SM00228"/>
    </source>
</evidence>
<dbReference type="Pfam" id="PF13180">
    <property type="entry name" value="PDZ_2"/>
    <property type="match status" value="1"/>
</dbReference>
<evidence type="ECO:0000256" key="2">
    <source>
        <dbReference type="ARBA" id="ARBA00022670"/>
    </source>
</evidence>
<keyword evidence="3" id="KW-0378">Hydrolase</keyword>
<dbReference type="Gene3D" id="2.40.10.10">
    <property type="entry name" value="Trypsin-like serine proteases"/>
    <property type="match status" value="2"/>
</dbReference>
<dbReference type="PRINTS" id="PR00834">
    <property type="entry name" value="PROTEASES2C"/>
</dbReference>
<dbReference type="InterPro" id="IPR036034">
    <property type="entry name" value="PDZ_sf"/>
</dbReference>
<comment type="similarity">
    <text evidence="1">Belongs to the peptidase S1C family.</text>
</comment>
<gene>
    <name evidence="7" type="ORF">INP51_04935</name>
</gene>
<feature type="transmembrane region" description="Helical" evidence="5">
    <location>
        <begin position="25"/>
        <end position="50"/>
    </location>
</feature>
<dbReference type="SMART" id="SM00228">
    <property type="entry name" value="PDZ"/>
    <property type="match status" value="1"/>
</dbReference>
<dbReference type="InterPro" id="IPR043504">
    <property type="entry name" value="Peptidase_S1_PA_chymotrypsin"/>
</dbReference>
<dbReference type="KEGG" id="bliq:INP51_04935"/>
<feature type="domain" description="PDZ" evidence="6">
    <location>
        <begin position="340"/>
        <end position="420"/>
    </location>
</feature>